<dbReference type="PANTHER" id="PTHR21879">
    <property type="entry name" value="FI03362P-RELATED-RELATED"/>
    <property type="match status" value="1"/>
</dbReference>
<feature type="transmembrane region" description="Helical" evidence="1">
    <location>
        <begin position="148"/>
        <end position="168"/>
    </location>
</feature>
<dbReference type="GO" id="GO:0016020">
    <property type="term" value="C:membrane"/>
    <property type="evidence" value="ECO:0007669"/>
    <property type="project" value="TreeGrafter"/>
</dbReference>
<keyword evidence="1" id="KW-1133">Transmembrane helix</keyword>
<keyword evidence="1" id="KW-0812">Transmembrane</keyword>
<proteinExistence type="predicted"/>
<dbReference type="PANTHER" id="PTHR21879:SF1">
    <property type="entry name" value="FI01546P"/>
    <property type="match status" value="1"/>
</dbReference>
<reference evidence="3" key="1">
    <citation type="journal article" date="2023" name="G3 (Bethesda)">
        <title>Whole genome assemblies of Zophobas morio and Tenebrio molitor.</title>
        <authorList>
            <person name="Kaur S."/>
            <person name="Stinson S.A."/>
            <person name="diCenzo G.C."/>
        </authorList>
    </citation>
    <scope>NUCLEOTIDE SEQUENCE</scope>
    <source>
        <strain evidence="3">QUZm001</strain>
    </source>
</reference>
<name>A0AA38IHQ9_9CUCU</name>
<dbReference type="Pfam" id="PF07898">
    <property type="entry name" value="DUF1676"/>
    <property type="match status" value="1"/>
</dbReference>
<protein>
    <submittedName>
        <fullName evidence="3">Uncharacterized protein</fullName>
    </submittedName>
</protein>
<keyword evidence="2" id="KW-0732">Signal</keyword>
<dbReference type="EMBL" id="JALNTZ010000004">
    <property type="protein sequence ID" value="KAJ3655264.1"/>
    <property type="molecule type" value="Genomic_DNA"/>
</dbReference>
<dbReference type="AlphaFoldDB" id="A0AA38IHQ9"/>
<evidence type="ECO:0000313" key="4">
    <source>
        <dbReference type="Proteomes" id="UP001168821"/>
    </source>
</evidence>
<evidence type="ECO:0000313" key="3">
    <source>
        <dbReference type="EMBL" id="KAJ3655264.1"/>
    </source>
</evidence>
<keyword evidence="4" id="KW-1185">Reference proteome</keyword>
<organism evidence="3 4">
    <name type="scientific">Zophobas morio</name>
    <dbReference type="NCBI Taxonomy" id="2755281"/>
    <lineage>
        <taxon>Eukaryota</taxon>
        <taxon>Metazoa</taxon>
        <taxon>Ecdysozoa</taxon>
        <taxon>Arthropoda</taxon>
        <taxon>Hexapoda</taxon>
        <taxon>Insecta</taxon>
        <taxon>Pterygota</taxon>
        <taxon>Neoptera</taxon>
        <taxon>Endopterygota</taxon>
        <taxon>Coleoptera</taxon>
        <taxon>Polyphaga</taxon>
        <taxon>Cucujiformia</taxon>
        <taxon>Tenebrionidae</taxon>
        <taxon>Zophobas</taxon>
    </lineage>
</organism>
<keyword evidence="1" id="KW-0472">Membrane</keyword>
<gene>
    <name evidence="3" type="ORF">Zmor_014400</name>
</gene>
<comment type="caution">
    <text evidence="3">The sequence shown here is derived from an EMBL/GenBank/DDBJ whole genome shotgun (WGS) entry which is preliminary data.</text>
</comment>
<dbReference type="InterPro" id="IPR012464">
    <property type="entry name" value="DUF1676"/>
</dbReference>
<sequence>MFCFTVVMLVSVFVECFSSLPAQNSEDFFIKRIVKECVTSNSQMSCFANKVAKTIERSMEWDVTLFDGIKLLRNNERIDNENESRSHLFGPSRLMKAVKIFLNTHYFALDLTEDESTNEPRGGGGGLGSGGGGGLGFNRQALKKEAKYMQYAFMVLLGIFGLTGPIVMKTLAVMAAKSLIASKMALIIVGSVALKKLFEKDHHEKTSVKVHTINTDDDHDRIYAPYKSSNYWSYAPYIKST</sequence>
<dbReference type="Proteomes" id="UP001168821">
    <property type="component" value="Unassembled WGS sequence"/>
</dbReference>
<feature type="signal peptide" evidence="2">
    <location>
        <begin position="1"/>
        <end position="18"/>
    </location>
</feature>
<accession>A0AA38IHQ9</accession>
<evidence type="ECO:0000256" key="1">
    <source>
        <dbReference type="SAM" id="Phobius"/>
    </source>
</evidence>
<feature type="chain" id="PRO_5041344910" evidence="2">
    <location>
        <begin position="19"/>
        <end position="241"/>
    </location>
</feature>
<evidence type="ECO:0000256" key="2">
    <source>
        <dbReference type="SAM" id="SignalP"/>
    </source>
</evidence>